<comment type="caution">
    <text evidence="2">The sequence shown here is derived from an EMBL/GenBank/DDBJ whole genome shotgun (WGS) entry which is preliminary data.</text>
</comment>
<keyword evidence="1" id="KW-0812">Transmembrane</keyword>
<feature type="transmembrane region" description="Helical" evidence="1">
    <location>
        <begin position="96"/>
        <end position="119"/>
    </location>
</feature>
<keyword evidence="3" id="KW-1185">Reference proteome</keyword>
<gene>
    <name evidence="2" type="ORF">LHA35_17255</name>
</gene>
<evidence type="ECO:0000313" key="3">
    <source>
        <dbReference type="Proteomes" id="UP001139311"/>
    </source>
</evidence>
<dbReference type="EMBL" id="JAJAQI010000027">
    <property type="protein sequence ID" value="MCB4823480.1"/>
    <property type="molecule type" value="Genomic_DNA"/>
</dbReference>
<dbReference type="AlphaFoldDB" id="A0A9X1LBR7"/>
<evidence type="ECO:0000256" key="1">
    <source>
        <dbReference type="SAM" id="Phobius"/>
    </source>
</evidence>
<dbReference type="Proteomes" id="UP001139311">
    <property type="component" value="Unassembled WGS sequence"/>
</dbReference>
<organism evidence="2 3">
    <name type="scientific">Roseicella aerolata</name>
    <dbReference type="NCBI Taxonomy" id="2883479"/>
    <lineage>
        <taxon>Bacteria</taxon>
        <taxon>Pseudomonadati</taxon>
        <taxon>Pseudomonadota</taxon>
        <taxon>Alphaproteobacteria</taxon>
        <taxon>Acetobacterales</taxon>
        <taxon>Roseomonadaceae</taxon>
        <taxon>Roseicella</taxon>
    </lineage>
</organism>
<evidence type="ECO:0000313" key="2">
    <source>
        <dbReference type="EMBL" id="MCB4823480.1"/>
    </source>
</evidence>
<keyword evidence="1" id="KW-0472">Membrane</keyword>
<sequence length="126" mass="13023">MSGAAETRPAFEVLRNAAGLALWAAHFGVIYAINSLACERGLAGTRLLGLPWAPALIGLATLAALLPLGLLLWSAVSRLGHPLTEGGEAEPRFTRWFAAATTGYAILAVLFQAAPALLVPPCGPGH</sequence>
<dbReference type="RefSeq" id="WP_226610264.1">
    <property type="nucleotide sequence ID" value="NZ_JAJAQI010000027.1"/>
</dbReference>
<protein>
    <submittedName>
        <fullName evidence="2">Uncharacterized protein</fullName>
    </submittedName>
</protein>
<proteinExistence type="predicted"/>
<feature type="transmembrane region" description="Helical" evidence="1">
    <location>
        <begin position="50"/>
        <end position="76"/>
    </location>
</feature>
<feature type="transmembrane region" description="Helical" evidence="1">
    <location>
        <begin position="20"/>
        <end position="38"/>
    </location>
</feature>
<reference evidence="2" key="1">
    <citation type="submission" date="2021-10" db="EMBL/GenBank/DDBJ databases">
        <title>Roseicella aerolatum sp. nov., isolated from aerosols of e-waste dismantling site.</title>
        <authorList>
            <person name="Qin T."/>
        </authorList>
    </citation>
    <scope>NUCLEOTIDE SEQUENCE</scope>
    <source>
        <strain evidence="2">GB24</strain>
    </source>
</reference>
<name>A0A9X1LBR7_9PROT</name>
<accession>A0A9X1LBR7</accession>
<keyword evidence="1" id="KW-1133">Transmembrane helix</keyword>